<accession>A0A9P0GHX3</accession>
<dbReference type="Pfam" id="PF13837">
    <property type="entry name" value="Myb_DNA-bind_4"/>
    <property type="match status" value="1"/>
</dbReference>
<sequence length="192" mass="21517">MHSTEIYINNVLYTITDEVAVIKRILTDEEYATSFIIGQIENGDIDLEGSETLDIQFQRPSSPPSQIELNCLPLNNKSNFLNIPSTSSGCTSSIPSSSTSTNIIPSDGNKNINVWQQKGKPNEMDGKVTCLLLKLRGSTIYTRKFNDKCSVKNKLWEEIAKKMGEEGFCVSGVQSQQKFMNLSKKYIMTFLE</sequence>
<proteinExistence type="predicted"/>
<dbReference type="EMBL" id="OV651818">
    <property type="protein sequence ID" value="CAH1111426.1"/>
    <property type="molecule type" value="Genomic_DNA"/>
</dbReference>
<name>A0A9P0GHX3_9CUCU</name>
<dbReference type="InterPro" id="IPR044822">
    <property type="entry name" value="Myb_DNA-bind_4"/>
</dbReference>
<feature type="domain" description="Myb/SANT-like DNA-binding" evidence="1">
    <location>
        <begin position="129"/>
        <end position="186"/>
    </location>
</feature>
<dbReference type="Proteomes" id="UP001153636">
    <property type="component" value="Chromosome 6"/>
</dbReference>
<reference evidence="2" key="1">
    <citation type="submission" date="2022-01" db="EMBL/GenBank/DDBJ databases">
        <authorList>
            <person name="King R."/>
        </authorList>
    </citation>
    <scope>NUCLEOTIDE SEQUENCE</scope>
</reference>
<organism evidence="2 3">
    <name type="scientific">Psylliodes chrysocephalus</name>
    <dbReference type="NCBI Taxonomy" id="3402493"/>
    <lineage>
        <taxon>Eukaryota</taxon>
        <taxon>Metazoa</taxon>
        <taxon>Ecdysozoa</taxon>
        <taxon>Arthropoda</taxon>
        <taxon>Hexapoda</taxon>
        <taxon>Insecta</taxon>
        <taxon>Pterygota</taxon>
        <taxon>Neoptera</taxon>
        <taxon>Endopterygota</taxon>
        <taxon>Coleoptera</taxon>
        <taxon>Polyphaga</taxon>
        <taxon>Cucujiformia</taxon>
        <taxon>Chrysomeloidea</taxon>
        <taxon>Chrysomelidae</taxon>
        <taxon>Galerucinae</taxon>
        <taxon>Alticini</taxon>
        <taxon>Psylliodes</taxon>
    </lineage>
</organism>
<dbReference type="OrthoDB" id="691673at2759"/>
<gene>
    <name evidence="2" type="ORF">PSYICH_LOCUS12748</name>
</gene>
<evidence type="ECO:0000313" key="3">
    <source>
        <dbReference type="Proteomes" id="UP001153636"/>
    </source>
</evidence>
<evidence type="ECO:0000259" key="1">
    <source>
        <dbReference type="Pfam" id="PF13837"/>
    </source>
</evidence>
<evidence type="ECO:0000313" key="2">
    <source>
        <dbReference type="EMBL" id="CAH1111426.1"/>
    </source>
</evidence>
<dbReference type="Gene3D" id="1.10.10.60">
    <property type="entry name" value="Homeodomain-like"/>
    <property type="match status" value="1"/>
</dbReference>
<dbReference type="AlphaFoldDB" id="A0A9P0GHX3"/>
<protein>
    <recommendedName>
        <fullName evidence="1">Myb/SANT-like DNA-binding domain-containing protein</fullName>
    </recommendedName>
</protein>
<keyword evidence="3" id="KW-1185">Reference proteome</keyword>